<dbReference type="OrthoDB" id="8595425at2"/>
<evidence type="ECO:0000313" key="2">
    <source>
        <dbReference type="EMBL" id="SMG44033.1"/>
    </source>
</evidence>
<proteinExistence type="predicted"/>
<sequence>MEIKEHIIQGVRIAELHSDNMLLGSVEEAVDLLGNMYYNQADAMVLYTEHIADAFFDLKTKVAGEILQKFSNYRMKLAIVGDFKQVSSKSLQDFIRESNKGRLIYFAETLEEALAQLVR</sequence>
<evidence type="ECO:0000313" key="3">
    <source>
        <dbReference type="Proteomes" id="UP000192980"/>
    </source>
</evidence>
<dbReference type="Proteomes" id="UP000192980">
    <property type="component" value="Unassembled WGS sequence"/>
</dbReference>
<dbReference type="InterPro" id="IPR025438">
    <property type="entry name" value="DUF4180"/>
</dbReference>
<name>A0A1X7KT69_9SPHI</name>
<organism evidence="2 3">
    <name type="scientific">Sphingobacterium psychroaquaticum</name>
    <dbReference type="NCBI Taxonomy" id="561061"/>
    <lineage>
        <taxon>Bacteria</taxon>
        <taxon>Pseudomonadati</taxon>
        <taxon>Bacteroidota</taxon>
        <taxon>Sphingobacteriia</taxon>
        <taxon>Sphingobacteriales</taxon>
        <taxon>Sphingobacteriaceae</taxon>
        <taxon>Sphingobacterium</taxon>
    </lineage>
</organism>
<dbReference type="STRING" id="561061.SAMN05660862_3156"/>
<dbReference type="RefSeq" id="WP_085473856.1">
    <property type="nucleotide sequence ID" value="NZ_FXAU01000006.1"/>
</dbReference>
<reference evidence="2 3" key="1">
    <citation type="submission" date="2017-04" db="EMBL/GenBank/DDBJ databases">
        <authorList>
            <person name="Afonso C.L."/>
            <person name="Miller P.J."/>
            <person name="Scott M.A."/>
            <person name="Spackman E."/>
            <person name="Goraichik I."/>
            <person name="Dimitrov K.M."/>
            <person name="Suarez D.L."/>
            <person name="Swayne D.E."/>
        </authorList>
    </citation>
    <scope>NUCLEOTIDE SEQUENCE [LARGE SCALE GENOMIC DNA]</scope>
    <source>
        <strain evidence="2 3">DSM 22418</strain>
    </source>
</reference>
<evidence type="ECO:0000259" key="1">
    <source>
        <dbReference type="Pfam" id="PF13788"/>
    </source>
</evidence>
<keyword evidence="3" id="KW-1185">Reference proteome</keyword>
<protein>
    <recommendedName>
        <fullName evidence="1">DUF4180 domain-containing protein</fullName>
    </recommendedName>
</protein>
<accession>A0A1X7KT69</accession>
<dbReference type="AlphaFoldDB" id="A0A1X7KT69"/>
<feature type="domain" description="DUF4180" evidence="1">
    <location>
        <begin position="9"/>
        <end position="117"/>
    </location>
</feature>
<dbReference type="Pfam" id="PF13788">
    <property type="entry name" value="DUF4180"/>
    <property type="match status" value="1"/>
</dbReference>
<dbReference type="EMBL" id="FXAU01000006">
    <property type="protein sequence ID" value="SMG44033.1"/>
    <property type="molecule type" value="Genomic_DNA"/>
</dbReference>
<gene>
    <name evidence="2" type="ORF">SAMN05660862_3156</name>
</gene>